<dbReference type="GO" id="GO:0019450">
    <property type="term" value="P:L-cysteine catabolic process to pyruvate"/>
    <property type="evidence" value="ECO:0007669"/>
    <property type="project" value="TreeGrafter"/>
</dbReference>
<organism evidence="1 2">
    <name type="scientific">Hungatella hathewayi DSM 13479</name>
    <dbReference type="NCBI Taxonomy" id="566550"/>
    <lineage>
        <taxon>Bacteria</taxon>
        <taxon>Bacillati</taxon>
        <taxon>Bacillota</taxon>
        <taxon>Clostridia</taxon>
        <taxon>Lachnospirales</taxon>
        <taxon>Lachnospiraceae</taxon>
        <taxon>Hungatella</taxon>
    </lineage>
</organism>
<name>D3AQN9_9FIRM</name>
<dbReference type="PANTHER" id="PTHR30501">
    <property type="entry name" value="UPF0597 PROTEIN YHAM"/>
    <property type="match status" value="1"/>
</dbReference>
<sequence length="99" mass="10402">MNKCEMLELLHKSVMPAVGCTEPACVAIAAADSARAVGGTIEKIRLEVSSNIYKNGMSVGIAGFNNVGLKYAAALGALIGKQEMGLEIMNMSLVFLQKV</sequence>
<dbReference type="AlphaFoldDB" id="D3AQN9"/>
<reference evidence="1 2" key="1">
    <citation type="submission" date="2010-01" db="EMBL/GenBank/DDBJ databases">
        <authorList>
            <person name="Weinstock G."/>
            <person name="Sodergren E."/>
            <person name="Clifton S."/>
            <person name="Fulton L."/>
            <person name="Fulton B."/>
            <person name="Courtney L."/>
            <person name="Fronick C."/>
            <person name="Harrison M."/>
            <person name="Strong C."/>
            <person name="Farmer C."/>
            <person name="Delahaunty K."/>
            <person name="Markovic C."/>
            <person name="Hall O."/>
            <person name="Minx P."/>
            <person name="Tomlinson C."/>
            <person name="Mitreva M."/>
            <person name="Nelson J."/>
            <person name="Hou S."/>
            <person name="Wollam A."/>
            <person name="Pepin K.H."/>
            <person name="Johnson M."/>
            <person name="Bhonagiri V."/>
            <person name="Nash W.E."/>
            <person name="Warren W."/>
            <person name="Chinwalla A."/>
            <person name="Mardis E.R."/>
            <person name="Wilson R.K."/>
        </authorList>
    </citation>
    <scope>NUCLEOTIDE SEQUENCE [LARGE SCALE GENOMIC DNA]</scope>
    <source>
        <strain evidence="1 2">DSM 13479</strain>
    </source>
</reference>
<accession>D3AQN9</accession>
<dbReference type="GeneID" id="93153097"/>
<proteinExistence type="predicted"/>
<evidence type="ECO:0000313" key="1">
    <source>
        <dbReference type="EMBL" id="EFC95870.1"/>
    </source>
</evidence>
<evidence type="ECO:0000313" key="2">
    <source>
        <dbReference type="Proteomes" id="UP000004968"/>
    </source>
</evidence>
<gene>
    <name evidence="1" type="ORF">CLOSTHATH_05945</name>
</gene>
<comment type="caution">
    <text evidence="1">The sequence shown here is derived from an EMBL/GenBank/DDBJ whole genome shotgun (WGS) entry which is preliminary data.</text>
</comment>
<dbReference type="Proteomes" id="UP000004968">
    <property type="component" value="Unassembled WGS sequence"/>
</dbReference>
<dbReference type="InterPro" id="IPR021144">
    <property type="entry name" value="UPF0597"/>
</dbReference>
<dbReference type="GO" id="GO:0080146">
    <property type="term" value="F:L-cysteine desulfhydrase activity"/>
    <property type="evidence" value="ECO:0007669"/>
    <property type="project" value="TreeGrafter"/>
</dbReference>
<dbReference type="RefSeq" id="WP_006776361.1">
    <property type="nucleotide sequence ID" value="NZ_GG667788.1"/>
</dbReference>
<dbReference type="HOGENOM" id="CLU_181438_0_0_9"/>
<dbReference type="PANTHER" id="PTHR30501:SF2">
    <property type="entry name" value="UPF0597 PROTEIN YHAM"/>
    <property type="match status" value="1"/>
</dbReference>
<evidence type="ECO:0008006" key="3">
    <source>
        <dbReference type="Google" id="ProtNLM"/>
    </source>
</evidence>
<dbReference type="EMBL" id="ACIO01000665">
    <property type="protein sequence ID" value="EFC95870.1"/>
    <property type="molecule type" value="Genomic_DNA"/>
</dbReference>
<protein>
    <recommendedName>
        <fullName evidence="3">Serine dehydratase-like alpha subunit domain-containing protein</fullName>
    </recommendedName>
</protein>